<dbReference type="EMBL" id="JBHTKA010000008">
    <property type="protein sequence ID" value="MFD1001996.1"/>
    <property type="molecule type" value="Genomic_DNA"/>
</dbReference>
<feature type="transmembrane region" description="Helical" evidence="8">
    <location>
        <begin position="16"/>
        <end position="34"/>
    </location>
</feature>
<name>A0ABW3K955_9BACT</name>
<evidence type="ECO:0000256" key="8">
    <source>
        <dbReference type="SAM" id="Phobius"/>
    </source>
</evidence>
<evidence type="ECO:0000256" key="3">
    <source>
        <dbReference type="ARBA" id="ARBA00022676"/>
    </source>
</evidence>
<proteinExistence type="predicted"/>
<feature type="transmembrane region" description="Helical" evidence="8">
    <location>
        <begin position="121"/>
        <end position="140"/>
    </location>
</feature>
<evidence type="ECO:0000256" key="7">
    <source>
        <dbReference type="ARBA" id="ARBA00023136"/>
    </source>
</evidence>
<feature type="transmembrane region" description="Helical" evidence="8">
    <location>
        <begin position="299"/>
        <end position="316"/>
    </location>
</feature>
<evidence type="ECO:0000313" key="10">
    <source>
        <dbReference type="EMBL" id="MFD1001996.1"/>
    </source>
</evidence>
<keyword evidence="6 8" id="KW-1133">Transmembrane helix</keyword>
<keyword evidence="2" id="KW-1003">Cell membrane</keyword>
<evidence type="ECO:0000256" key="4">
    <source>
        <dbReference type="ARBA" id="ARBA00022679"/>
    </source>
</evidence>
<feature type="domain" description="Glycosyltransferase RgtA/B/C/D-like" evidence="9">
    <location>
        <begin position="79"/>
        <end position="228"/>
    </location>
</feature>
<accession>A0ABW3K955</accession>
<evidence type="ECO:0000256" key="2">
    <source>
        <dbReference type="ARBA" id="ARBA00022475"/>
    </source>
</evidence>
<keyword evidence="5 8" id="KW-0812">Transmembrane</keyword>
<evidence type="ECO:0000256" key="5">
    <source>
        <dbReference type="ARBA" id="ARBA00022692"/>
    </source>
</evidence>
<dbReference type="Proteomes" id="UP001597112">
    <property type="component" value="Unassembled WGS sequence"/>
</dbReference>
<dbReference type="PANTHER" id="PTHR33908">
    <property type="entry name" value="MANNOSYLTRANSFERASE YKCB-RELATED"/>
    <property type="match status" value="1"/>
</dbReference>
<keyword evidence="11" id="KW-1185">Reference proteome</keyword>
<keyword evidence="3 10" id="KW-0328">Glycosyltransferase</keyword>
<keyword evidence="4 10" id="KW-0808">Transferase</keyword>
<dbReference type="PANTHER" id="PTHR33908:SF3">
    <property type="entry name" value="UNDECAPRENYL PHOSPHATE-ALPHA-4-AMINO-4-DEOXY-L-ARABINOSE ARABINOSYL TRANSFERASE"/>
    <property type="match status" value="1"/>
</dbReference>
<comment type="subcellular location">
    <subcellularLocation>
        <location evidence="1">Cell membrane</location>
        <topology evidence="1">Multi-pass membrane protein</topology>
    </subcellularLocation>
</comment>
<dbReference type="InterPro" id="IPR050297">
    <property type="entry name" value="LipidA_mod_glycosyltrf_83"/>
</dbReference>
<sequence>MNFTSGAAQYFKDIRFWIILFFIVRLYGITFPPLEVGHNWRQTDGLMIARNFYERDPNIFYPAVDLGGEKTGIVGCEFPLLNYSVYLVSLVFGYEHWYGRIIVLIFSSIGVFFFHRLIRKYFGESAAFNAAILLMVSFWFSYSRKNIPDVFAISICFIALHFAFEYFEKGKWRNLLLYFVLGLLGCLAKISAATILTVLLIPVLNKENLLSRKVALISFSIIILIAIYAWYFVWVPYLNETYGLAGHFFMGTSFVDGWKQVVAHIDVISKRFYDTPMKYTGFAAFAAGLFLVIRKKHWIVLATFLLPFIGYLLIIIKTGSSIIGDTYYVITVVPCMAFIAGYGLSLIENKKIVTAVLIIVSIEGIAARMYDFRIRQPYKALADLEVIMDGVSNRNDLIAVNGPFDNPTGMYFAHRRGWSLTNEFLADTNNLAEIKNKGCKYIVIVRKLYGDMNLALPKVHESEYFKIYALTDR</sequence>
<feature type="transmembrane region" description="Helical" evidence="8">
    <location>
        <begin position="277"/>
        <end position="293"/>
    </location>
</feature>
<feature type="transmembrane region" description="Helical" evidence="8">
    <location>
        <begin position="97"/>
        <end position="114"/>
    </location>
</feature>
<feature type="transmembrane region" description="Helical" evidence="8">
    <location>
        <begin position="352"/>
        <end position="370"/>
    </location>
</feature>
<feature type="transmembrane region" description="Helical" evidence="8">
    <location>
        <begin position="328"/>
        <end position="346"/>
    </location>
</feature>
<feature type="transmembrane region" description="Helical" evidence="8">
    <location>
        <begin position="146"/>
        <end position="164"/>
    </location>
</feature>
<keyword evidence="7 8" id="KW-0472">Membrane</keyword>
<organism evidence="10 11">
    <name type="scientific">Ohtaekwangia kribbensis</name>
    <dbReference type="NCBI Taxonomy" id="688913"/>
    <lineage>
        <taxon>Bacteria</taxon>
        <taxon>Pseudomonadati</taxon>
        <taxon>Bacteroidota</taxon>
        <taxon>Cytophagia</taxon>
        <taxon>Cytophagales</taxon>
        <taxon>Fulvivirgaceae</taxon>
        <taxon>Ohtaekwangia</taxon>
    </lineage>
</organism>
<feature type="transmembrane region" description="Helical" evidence="8">
    <location>
        <begin position="214"/>
        <end position="234"/>
    </location>
</feature>
<reference evidence="11" key="1">
    <citation type="journal article" date="2019" name="Int. J. Syst. Evol. Microbiol.">
        <title>The Global Catalogue of Microorganisms (GCM) 10K type strain sequencing project: providing services to taxonomists for standard genome sequencing and annotation.</title>
        <authorList>
            <consortium name="The Broad Institute Genomics Platform"/>
            <consortium name="The Broad Institute Genome Sequencing Center for Infectious Disease"/>
            <person name="Wu L."/>
            <person name="Ma J."/>
        </authorList>
    </citation>
    <scope>NUCLEOTIDE SEQUENCE [LARGE SCALE GENOMIC DNA]</scope>
    <source>
        <strain evidence="11">CCUG 58938</strain>
    </source>
</reference>
<comment type="caution">
    <text evidence="10">The sequence shown here is derived from an EMBL/GenBank/DDBJ whole genome shotgun (WGS) entry which is preliminary data.</text>
</comment>
<evidence type="ECO:0000256" key="6">
    <source>
        <dbReference type="ARBA" id="ARBA00022989"/>
    </source>
</evidence>
<dbReference type="RefSeq" id="WP_377582679.1">
    <property type="nucleotide sequence ID" value="NZ_JBHTKA010000008.1"/>
</dbReference>
<gene>
    <name evidence="10" type="ORF">ACFQ21_21905</name>
</gene>
<feature type="transmembrane region" description="Helical" evidence="8">
    <location>
        <begin position="176"/>
        <end position="202"/>
    </location>
</feature>
<dbReference type="EC" id="2.4.-.-" evidence="10"/>
<evidence type="ECO:0000313" key="11">
    <source>
        <dbReference type="Proteomes" id="UP001597112"/>
    </source>
</evidence>
<dbReference type="Pfam" id="PF13231">
    <property type="entry name" value="PMT_2"/>
    <property type="match status" value="1"/>
</dbReference>
<evidence type="ECO:0000259" key="9">
    <source>
        <dbReference type="Pfam" id="PF13231"/>
    </source>
</evidence>
<protein>
    <submittedName>
        <fullName evidence="10">ArnT family glycosyltransferase</fullName>
        <ecNumber evidence="10">2.4.-.-</ecNumber>
    </submittedName>
</protein>
<dbReference type="InterPro" id="IPR038731">
    <property type="entry name" value="RgtA/B/C-like"/>
</dbReference>
<evidence type="ECO:0000256" key="1">
    <source>
        <dbReference type="ARBA" id="ARBA00004651"/>
    </source>
</evidence>
<dbReference type="GO" id="GO:0016757">
    <property type="term" value="F:glycosyltransferase activity"/>
    <property type="evidence" value="ECO:0007669"/>
    <property type="project" value="UniProtKB-KW"/>
</dbReference>